<protein>
    <submittedName>
        <fullName evidence="1">Uncharacterized protein</fullName>
    </submittedName>
</protein>
<organism evidence="1 2">
    <name type="scientific">Elysia crispata</name>
    <name type="common">lettuce slug</name>
    <dbReference type="NCBI Taxonomy" id="231223"/>
    <lineage>
        <taxon>Eukaryota</taxon>
        <taxon>Metazoa</taxon>
        <taxon>Spiralia</taxon>
        <taxon>Lophotrochozoa</taxon>
        <taxon>Mollusca</taxon>
        <taxon>Gastropoda</taxon>
        <taxon>Heterobranchia</taxon>
        <taxon>Euthyneura</taxon>
        <taxon>Panpulmonata</taxon>
        <taxon>Sacoglossa</taxon>
        <taxon>Placobranchoidea</taxon>
        <taxon>Plakobranchidae</taxon>
        <taxon>Elysia</taxon>
    </lineage>
</organism>
<accession>A0AAE0ZB17</accession>
<dbReference type="EMBL" id="JAWDGP010004263">
    <property type="protein sequence ID" value="KAK3765980.1"/>
    <property type="molecule type" value="Genomic_DNA"/>
</dbReference>
<sequence length="78" mass="8572">MSIKDKSLASDKAQHKVVSTEETQVLCSVILVAAIFVSCQTPLMAYTLARFQSQFDDEDNLKSKNGKNISFSLAYVPA</sequence>
<keyword evidence="2" id="KW-1185">Reference proteome</keyword>
<evidence type="ECO:0000313" key="1">
    <source>
        <dbReference type="EMBL" id="KAK3765980.1"/>
    </source>
</evidence>
<proteinExistence type="predicted"/>
<reference evidence="1" key="1">
    <citation type="journal article" date="2023" name="G3 (Bethesda)">
        <title>A reference genome for the long-term kleptoplast-retaining sea slug Elysia crispata morphotype clarki.</title>
        <authorList>
            <person name="Eastman K.E."/>
            <person name="Pendleton A.L."/>
            <person name="Shaikh M.A."/>
            <person name="Suttiyut T."/>
            <person name="Ogas R."/>
            <person name="Tomko P."/>
            <person name="Gavelis G."/>
            <person name="Widhalm J.R."/>
            <person name="Wisecaver J.H."/>
        </authorList>
    </citation>
    <scope>NUCLEOTIDE SEQUENCE</scope>
    <source>
        <strain evidence="1">ECLA1</strain>
    </source>
</reference>
<dbReference type="Proteomes" id="UP001283361">
    <property type="component" value="Unassembled WGS sequence"/>
</dbReference>
<evidence type="ECO:0000313" key="2">
    <source>
        <dbReference type="Proteomes" id="UP001283361"/>
    </source>
</evidence>
<comment type="caution">
    <text evidence="1">The sequence shown here is derived from an EMBL/GenBank/DDBJ whole genome shotgun (WGS) entry which is preliminary data.</text>
</comment>
<dbReference type="AlphaFoldDB" id="A0AAE0ZB17"/>
<gene>
    <name evidence="1" type="ORF">RRG08_002223</name>
</gene>
<name>A0AAE0ZB17_9GAST</name>